<sequence length="183" mass="19651">MNISNSFSLVLIFRRIAVNRKAKKQLEFGTGSNFHSEMETSRKICAVFLFTLLALYQSLAEDAPAIAPVPETAANDSSFSTPPSGSVSPPAPPPSDLESPSPSPSHLNAKSSSPSSSVSPDPNSQDAADSHRHDLDMSMHEEKSSGRGRKVGIAFGVISGVCVVGFGTVVYKKRRENIRRSQY</sequence>
<accession>A0AAV0GLG7</accession>
<name>A0AAV0GLG7_9ASTE</name>
<evidence type="ECO:0000256" key="2">
    <source>
        <dbReference type="SAM" id="Phobius"/>
    </source>
</evidence>
<dbReference type="PANTHER" id="PTHR36721">
    <property type="entry name" value="PROLINE-RICH FAMILY PROTEIN"/>
    <property type="match status" value="1"/>
</dbReference>
<proteinExistence type="predicted"/>
<feature type="compositionally biased region" description="Basic and acidic residues" evidence="1">
    <location>
        <begin position="128"/>
        <end position="145"/>
    </location>
</feature>
<keyword evidence="2" id="KW-0812">Transmembrane</keyword>
<protein>
    <submittedName>
        <fullName evidence="4">Uncharacterized protein</fullName>
    </submittedName>
</protein>
<keyword evidence="2" id="KW-0472">Membrane</keyword>
<feature type="compositionally biased region" description="Low complexity" evidence="1">
    <location>
        <begin position="96"/>
        <end position="124"/>
    </location>
</feature>
<dbReference type="PANTHER" id="PTHR36721:SF15">
    <property type="entry name" value="EN_SPM-LIKE TRANSPOSON PROTEIN"/>
    <property type="match status" value="1"/>
</dbReference>
<reference evidence="4" key="1">
    <citation type="submission" date="2022-07" db="EMBL/GenBank/DDBJ databases">
        <authorList>
            <person name="Macas J."/>
            <person name="Novak P."/>
            <person name="Neumann P."/>
        </authorList>
    </citation>
    <scope>NUCLEOTIDE SEQUENCE</scope>
</reference>
<evidence type="ECO:0000313" key="5">
    <source>
        <dbReference type="Proteomes" id="UP001152523"/>
    </source>
</evidence>
<feature type="transmembrane region" description="Helical" evidence="2">
    <location>
        <begin position="151"/>
        <end position="171"/>
    </location>
</feature>
<dbReference type="EMBL" id="CAMAPF010000429">
    <property type="protein sequence ID" value="CAH9117506.1"/>
    <property type="molecule type" value="Genomic_DNA"/>
</dbReference>
<evidence type="ECO:0000256" key="1">
    <source>
        <dbReference type="SAM" id="MobiDB-lite"/>
    </source>
</evidence>
<keyword evidence="5" id="KW-1185">Reference proteome</keyword>
<feature type="compositionally biased region" description="Low complexity" evidence="1">
    <location>
        <begin position="77"/>
        <end position="88"/>
    </location>
</feature>
<keyword evidence="2" id="KW-1133">Transmembrane helix</keyword>
<organism evidence="4 5">
    <name type="scientific">Cuscuta epithymum</name>
    <dbReference type="NCBI Taxonomy" id="186058"/>
    <lineage>
        <taxon>Eukaryota</taxon>
        <taxon>Viridiplantae</taxon>
        <taxon>Streptophyta</taxon>
        <taxon>Embryophyta</taxon>
        <taxon>Tracheophyta</taxon>
        <taxon>Spermatophyta</taxon>
        <taxon>Magnoliopsida</taxon>
        <taxon>eudicotyledons</taxon>
        <taxon>Gunneridae</taxon>
        <taxon>Pentapetalae</taxon>
        <taxon>asterids</taxon>
        <taxon>lamiids</taxon>
        <taxon>Solanales</taxon>
        <taxon>Convolvulaceae</taxon>
        <taxon>Cuscuteae</taxon>
        <taxon>Cuscuta</taxon>
        <taxon>Cuscuta subgen. Cuscuta</taxon>
    </lineage>
</organism>
<comment type="caution">
    <text evidence="4">The sequence shown here is derived from an EMBL/GenBank/DDBJ whole genome shotgun (WGS) entry which is preliminary data.</text>
</comment>
<gene>
    <name evidence="3" type="ORF">CEPIT_LOCUS21910</name>
    <name evidence="4" type="ORF">CEPIT_LOCUS44809</name>
</gene>
<dbReference type="Proteomes" id="UP001152523">
    <property type="component" value="Unassembled WGS sequence"/>
</dbReference>
<dbReference type="EMBL" id="CAMAPF010001264">
    <property type="protein sequence ID" value="CAH9148828.1"/>
    <property type="molecule type" value="Genomic_DNA"/>
</dbReference>
<feature type="region of interest" description="Disordered" evidence="1">
    <location>
        <begin position="71"/>
        <end position="147"/>
    </location>
</feature>
<evidence type="ECO:0000313" key="3">
    <source>
        <dbReference type="EMBL" id="CAH9117506.1"/>
    </source>
</evidence>
<dbReference type="AlphaFoldDB" id="A0AAV0GLG7"/>
<evidence type="ECO:0000313" key="4">
    <source>
        <dbReference type="EMBL" id="CAH9148828.1"/>
    </source>
</evidence>